<dbReference type="InterPro" id="IPR019238">
    <property type="entry name" value="AbiEi_2"/>
</dbReference>
<evidence type="ECO:0000313" key="2">
    <source>
        <dbReference type="Proteomes" id="UP000233256"/>
    </source>
</evidence>
<reference evidence="1 2" key="1">
    <citation type="journal article" date="2017" name="ISME J.">
        <title>Potential for microbial H2 and metal transformations associated with novel bacteria and archaea in deep terrestrial subsurface sediments.</title>
        <authorList>
            <person name="Hernsdorf A.W."/>
            <person name="Amano Y."/>
            <person name="Miyakawa K."/>
            <person name="Ise K."/>
            <person name="Suzuki Y."/>
            <person name="Anantharaman K."/>
            <person name="Probst A."/>
            <person name="Burstein D."/>
            <person name="Thomas B.C."/>
            <person name="Banfield J.F."/>
        </authorList>
    </citation>
    <scope>NUCLEOTIDE SEQUENCE [LARGE SCALE GENOMIC DNA]</scope>
    <source>
        <strain evidence="1">HGW-Wallbacteria-1</strain>
    </source>
</reference>
<gene>
    <name evidence="1" type="ORF">CVV64_16655</name>
</gene>
<accession>A0A2N1PKS1</accession>
<dbReference type="Proteomes" id="UP000233256">
    <property type="component" value="Unassembled WGS sequence"/>
</dbReference>
<proteinExistence type="predicted"/>
<dbReference type="Pfam" id="PF09952">
    <property type="entry name" value="AbiEi_2"/>
    <property type="match status" value="1"/>
</dbReference>
<name>A0A2N1PKS1_9BACT</name>
<dbReference type="AlphaFoldDB" id="A0A2N1PKS1"/>
<evidence type="ECO:0000313" key="1">
    <source>
        <dbReference type="EMBL" id="PKK88947.1"/>
    </source>
</evidence>
<protein>
    <submittedName>
        <fullName evidence="1">Uncharacterized protein</fullName>
    </submittedName>
</protein>
<sequence length="74" mass="8355">MSAAKWPSSSGSVELLQRFWGDEITCFETHEENSVLLAPEIVIYSDLHSDPSPRNQEAAKAFYGNHLENLLITY</sequence>
<comment type="caution">
    <text evidence="1">The sequence shown here is derived from an EMBL/GenBank/DDBJ whole genome shotgun (WGS) entry which is preliminary data.</text>
</comment>
<dbReference type="EMBL" id="PGXC01000030">
    <property type="protein sequence ID" value="PKK88947.1"/>
    <property type="molecule type" value="Genomic_DNA"/>
</dbReference>
<organism evidence="1 2">
    <name type="scientific">Candidatus Wallbacteria bacterium HGW-Wallbacteria-1</name>
    <dbReference type="NCBI Taxonomy" id="2013854"/>
    <lineage>
        <taxon>Bacteria</taxon>
        <taxon>Candidatus Walliibacteriota</taxon>
    </lineage>
</organism>